<dbReference type="EMBL" id="AVOT02003211">
    <property type="protein sequence ID" value="MBW0472816.1"/>
    <property type="molecule type" value="Genomic_DNA"/>
</dbReference>
<dbReference type="Proteomes" id="UP000765509">
    <property type="component" value="Unassembled WGS sequence"/>
</dbReference>
<feature type="region of interest" description="Disordered" evidence="1">
    <location>
        <begin position="1"/>
        <end position="22"/>
    </location>
</feature>
<dbReference type="AlphaFoldDB" id="A0A9Q3BUS7"/>
<name>A0A9Q3BUS7_9BASI</name>
<accession>A0A9Q3BUS7</accession>
<evidence type="ECO:0000313" key="3">
    <source>
        <dbReference type="Proteomes" id="UP000765509"/>
    </source>
</evidence>
<feature type="compositionally biased region" description="Basic and acidic residues" evidence="1">
    <location>
        <begin position="1"/>
        <end position="16"/>
    </location>
</feature>
<evidence type="ECO:0000256" key="1">
    <source>
        <dbReference type="SAM" id="MobiDB-lite"/>
    </source>
</evidence>
<sequence length="108" mass="12966">MSRPESEAYKSNNLEKEEQENGNLDLVEYDKLLKRQYNMGYYYYHQAEKEIFLGEKLDYVSEDMKGNYGINRPMDEEKYSQFTEDQGNKEEGIQYSYQTFSLDLSDYN</sequence>
<keyword evidence="3" id="KW-1185">Reference proteome</keyword>
<gene>
    <name evidence="2" type="ORF">O181_012531</name>
</gene>
<reference evidence="2" key="1">
    <citation type="submission" date="2021-03" db="EMBL/GenBank/DDBJ databases">
        <title>Draft genome sequence of rust myrtle Austropuccinia psidii MF-1, a brazilian biotype.</title>
        <authorList>
            <person name="Quecine M.C."/>
            <person name="Pachon D.M.R."/>
            <person name="Bonatelli M.L."/>
            <person name="Correr F.H."/>
            <person name="Franceschini L.M."/>
            <person name="Leite T.F."/>
            <person name="Margarido G.R.A."/>
            <person name="Almeida C.A."/>
            <person name="Ferrarezi J.A."/>
            <person name="Labate C.A."/>
        </authorList>
    </citation>
    <scope>NUCLEOTIDE SEQUENCE</scope>
    <source>
        <strain evidence="2">MF-1</strain>
    </source>
</reference>
<evidence type="ECO:0000313" key="2">
    <source>
        <dbReference type="EMBL" id="MBW0472816.1"/>
    </source>
</evidence>
<protein>
    <submittedName>
        <fullName evidence="2">Uncharacterized protein</fullName>
    </submittedName>
</protein>
<proteinExistence type="predicted"/>
<organism evidence="2 3">
    <name type="scientific">Austropuccinia psidii MF-1</name>
    <dbReference type="NCBI Taxonomy" id="1389203"/>
    <lineage>
        <taxon>Eukaryota</taxon>
        <taxon>Fungi</taxon>
        <taxon>Dikarya</taxon>
        <taxon>Basidiomycota</taxon>
        <taxon>Pucciniomycotina</taxon>
        <taxon>Pucciniomycetes</taxon>
        <taxon>Pucciniales</taxon>
        <taxon>Sphaerophragmiaceae</taxon>
        <taxon>Austropuccinia</taxon>
    </lineage>
</organism>
<comment type="caution">
    <text evidence="2">The sequence shown here is derived from an EMBL/GenBank/DDBJ whole genome shotgun (WGS) entry which is preliminary data.</text>
</comment>